<evidence type="ECO:0000259" key="4">
    <source>
        <dbReference type="Pfam" id="PF14432"/>
    </source>
</evidence>
<dbReference type="FunFam" id="1.25.40.10:FF:000690">
    <property type="entry name" value="Pentatricopeptide repeat-containing protein"/>
    <property type="match status" value="1"/>
</dbReference>
<feature type="repeat" description="PPR" evidence="3">
    <location>
        <begin position="185"/>
        <end position="219"/>
    </location>
</feature>
<dbReference type="EMBL" id="JBBNAF010000003">
    <property type="protein sequence ID" value="KAK9161326.1"/>
    <property type="molecule type" value="Genomic_DNA"/>
</dbReference>
<dbReference type="NCBIfam" id="TIGR00756">
    <property type="entry name" value="PPR"/>
    <property type="match status" value="4"/>
</dbReference>
<evidence type="ECO:0000256" key="3">
    <source>
        <dbReference type="PROSITE-ProRule" id="PRU00708"/>
    </source>
</evidence>
<evidence type="ECO:0000313" key="6">
    <source>
        <dbReference type="Proteomes" id="UP001420932"/>
    </source>
</evidence>
<dbReference type="InterPro" id="IPR011990">
    <property type="entry name" value="TPR-like_helical_dom_sf"/>
</dbReference>
<dbReference type="AlphaFoldDB" id="A0AAP0KZ46"/>
<dbReference type="FunFam" id="1.25.40.10:FF:000333">
    <property type="entry name" value="Pentatricopeptide repeat-containing protein"/>
    <property type="match status" value="1"/>
</dbReference>
<dbReference type="PROSITE" id="PS51375">
    <property type="entry name" value="PPR"/>
    <property type="match status" value="3"/>
</dbReference>
<dbReference type="GO" id="GO:0009451">
    <property type="term" value="P:RNA modification"/>
    <property type="evidence" value="ECO:0007669"/>
    <property type="project" value="InterPro"/>
</dbReference>
<keyword evidence="6" id="KW-1185">Reference proteome</keyword>
<sequence length="655" mass="73491">MFFKTLKPRDPSNQNLSIGSSIFYMCKSILQFKQAHAHLVVQGLLHPSPSLRPVISFAALHPSGDIDYALLLLFQTSPISSIFLFNTLIRGLTRSSRPRSLFDSVAVFNRIGEFGLSPNGFTFTFMFQCCAKSVGFDLGLQFHGMVSKRGFQVDVCVCNSIIQFYSVCGELGCAQKVFDESVVVDVVSSNSMLSGYLRNGEIVKAFDVFEKMPERNEVSWNSVIGGLVRFGYLDEARWLFDEMPGRNLVTWVVMISGYLKNGRPSEALGFFREMQLLGGKPNSAVLVSVLSACSQLGALDSGKWVHCYIQKNLIKIDAILSAALIDMYAKSGNIDPAMQVFKSSKEKNVSNYTALILGLAINGRSEESIRYFEQMKREGIKPDPISCMAILSACSHMGWVQEGFHYFNTMVDVYGIEPELDHYACMVDLLSRAGLLEEAERFISTMPTEPDNAIWGALLNGCRIYGNAEMGERVGNLLIESDRYHDGRYVLLSNIYSESSKGHGLEEIQKAMRRRRIKRVPGSSSIEVGGVVHEFIAGDVSHVMSDEIYMAWEEIRKEIKKRGYNPNTRGVLFDVEEEEKETTIGCHSEKLALSFGFISTEPGSMLRIVKNIRICCDCHLAMKLVSLVFKRKIVVRDRKQFHHFEGGVCSCMDYW</sequence>
<organism evidence="5 6">
    <name type="scientific">Stephania yunnanensis</name>
    <dbReference type="NCBI Taxonomy" id="152371"/>
    <lineage>
        <taxon>Eukaryota</taxon>
        <taxon>Viridiplantae</taxon>
        <taxon>Streptophyta</taxon>
        <taxon>Embryophyta</taxon>
        <taxon>Tracheophyta</taxon>
        <taxon>Spermatophyta</taxon>
        <taxon>Magnoliopsida</taxon>
        <taxon>Ranunculales</taxon>
        <taxon>Menispermaceae</taxon>
        <taxon>Menispermoideae</taxon>
        <taxon>Cissampelideae</taxon>
        <taxon>Stephania</taxon>
    </lineage>
</organism>
<dbReference type="Proteomes" id="UP001420932">
    <property type="component" value="Unassembled WGS sequence"/>
</dbReference>
<reference evidence="5 6" key="1">
    <citation type="submission" date="2024-01" db="EMBL/GenBank/DDBJ databases">
        <title>Genome assemblies of Stephania.</title>
        <authorList>
            <person name="Yang L."/>
        </authorList>
    </citation>
    <scope>NUCLEOTIDE SEQUENCE [LARGE SCALE GENOMIC DNA]</scope>
    <source>
        <strain evidence="5">YNDBR</strain>
        <tissue evidence="5">Leaf</tissue>
    </source>
</reference>
<feature type="repeat" description="PPR" evidence="3">
    <location>
        <begin position="348"/>
        <end position="382"/>
    </location>
</feature>
<dbReference type="GO" id="GO:0003729">
    <property type="term" value="F:mRNA binding"/>
    <property type="evidence" value="ECO:0007669"/>
    <property type="project" value="UniProtKB-ARBA"/>
</dbReference>
<name>A0AAP0KZ46_9MAGN</name>
<dbReference type="InterPro" id="IPR032867">
    <property type="entry name" value="DYW_dom"/>
</dbReference>
<comment type="caution">
    <text evidence="5">The sequence shown here is derived from an EMBL/GenBank/DDBJ whole genome shotgun (WGS) entry which is preliminary data.</text>
</comment>
<evidence type="ECO:0000256" key="1">
    <source>
        <dbReference type="ARBA" id="ARBA00006643"/>
    </source>
</evidence>
<dbReference type="Pfam" id="PF14432">
    <property type="entry name" value="DYW_deaminase"/>
    <property type="match status" value="1"/>
</dbReference>
<dbReference type="PANTHER" id="PTHR47926:SF436">
    <property type="entry name" value="PENTATRICOPEPTIDE REPEAT-CONTAINING PROTEIN ELI1, CHLOROPLASTIC-LIKE ISOFORM X2"/>
    <property type="match status" value="1"/>
</dbReference>
<keyword evidence="2" id="KW-0677">Repeat</keyword>
<evidence type="ECO:0000313" key="5">
    <source>
        <dbReference type="EMBL" id="KAK9161326.1"/>
    </source>
</evidence>
<comment type="similarity">
    <text evidence="1">Belongs to the PPR family. PCMP-H subfamily.</text>
</comment>
<evidence type="ECO:0000256" key="2">
    <source>
        <dbReference type="ARBA" id="ARBA00022737"/>
    </source>
</evidence>
<dbReference type="PANTHER" id="PTHR47926">
    <property type="entry name" value="PENTATRICOPEPTIDE REPEAT-CONTAINING PROTEIN"/>
    <property type="match status" value="1"/>
</dbReference>
<dbReference type="Gene3D" id="1.25.40.10">
    <property type="entry name" value="Tetratricopeptide repeat domain"/>
    <property type="match status" value="3"/>
</dbReference>
<accession>A0AAP0KZ46</accession>
<gene>
    <name evidence="5" type="ORF">Syun_007667</name>
</gene>
<dbReference type="Pfam" id="PF13041">
    <property type="entry name" value="PPR_2"/>
    <property type="match status" value="1"/>
</dbReference>
<dbReference type="GO" id="GO:0008270">
    <property type="term" value="F:zinc ion binding"/>
    <property type="evidence" value="ECO:0007669"/>
    <property type="project" value="InterPro"/>
</dbReference>
<feature type="domain" description="DYW" evidence="4">
    <location>
        <begin position="563"/>
        <end position="655"/>
    </location>
</feature>
<proteinExistence type="inferred from homology"/>
<dbReference type="InterPro" id="IPR046960">
    <property type="entry name" value="PPR_At4g14850-like_plant"/>
</dbReference>
<dbReference type="InterPro" id="IPR046848">
    <property type="entry name" value="E_motif"/>
</dbReference>
<dbReference type="Pfam" id="PF20431">
    <property type="entry name" value="E_motif"/>
    <property type="match status" value="1"/>
</dbReference>
<dbReference type="Pfam" id="PF01535">
    <property type="entry name" value="PPR"/>
    <property type="match status" value="4"/>
</dbReference>
<dbReference type="InterPro" id="IPR002885">
    <property type="entry name" value="PPR_rpt"/>
</dbReference>
<protein>
    <recommendedName>
        <fullName evidence="4">DYW domain-containing protein</fullName>
    </recommendedName>
</protein>
<feature type="repeat" description="PPR" evidence="3">
    <location>
        <begin position="247"/>
        <end position="281"/>
    </location>
</feature>